<gene>
    <name evidence="2" type="ORF">g.117447</name>
</gene>
<protein>
    <submittedName>
        <fullName evidence="2">Uncharacterized protein</fullName>
    </submittedName>
</protein>
<organism evidence="2">
    <name type="scientific">Anthurium amnicola</name>
    <dbReference type="NCBI Taxonomy" id="1678845"/>
    <lineage>
        <taxon>Eukaryota</taxon>
        <taxon>Viridiplantae</taxon>
        <taxon>Streptophyta</taxon>
        <taxon>Embryophyta</taxon>
        <taxon>Tracheophyta</taxon>
        <taxon>Spermatophyta</taxon>
        <taxon>Magnoliopsida</taxon>
        <taxon>Liliopsida</taxon>
        <taxon>Araceae</taxon>
        <taxon>Pothoideae</taxon>
        <taxon>Potheae</taxon>
        <taxon>Anthurium</taxon>
    </lineage>
</organism>
<accession>A0A1D1Z4Q9</accession>
<evidence type="ECO:0000313" key="2">
    <source>
        <dbReference type="EMBL" id="JAT61883.1"/>
    </source>
</evidence>
<evidence type="ECO:0000256" key="1">
    <source>
        <dbReference type="SAM" id="MobiDB-lite"/>
    </source>
</evidence>
<reference evidence="2" key="1">
    <citation type="submission" date="2015-07" db="EMBL/GenBank/DDBJ databases">
        <title>Transcriptome Assembly of Anthurium amnicola.</title>
        <authorList>
            <person name="Suzuki J."/>
        </authorList>
    </citation>
    <scope>NUCLEOTIDE SEQUENCE</scope>
</reference>
<feature type="region of interest" description="Disordered" evidence="1">
    <location>
        <begin position="1"/>
        <end position="35"/>
    </location>
</feature>
<proteinExistence type="predicted"/>
<dbReference type="EMBL" id="GDJX01006053">
    <property type="protein sequence ID" value="JAT61883.1"/>
    <property type="molecule type" value="Transcribed_RNA"/>
</dbReference>
<name>A0A1D1Z4Q9_9ARAE</name>
<sequence length="206" mass="21723">MGCRCSDAAGGGSRWLGGRNPERREGAGAPAGGRQCWASRRRLPAPAVGVLDGVGAAGEDGGGRPAALLRPAIGGRGWKRPDGRRGWALPEPVVLDAVGEAAAGTGGWAEGCQCGGGRWRWQPALLLGGRVWWLLQQGGVRRVVGMPAAHWSWRILGFTLIRALLSKLTSNPYCEVILTKNATYSLANAFIGIASPRQFIMGRFGI</sequence>
<dbReference type="AlphaFoldDB" id="A0A1D1Z4Q9"/>